<comment type="subcellular location">
    <subcellularLocation>
        <location evidence="1">Nucleus</location>
    </subcellularLocation>
</comment>
<gene>
    <name evidence="3" type="ORF">RND81_12G036300</name>
</gene>
<dbReference type="GO" id="GO:0005634">
    <property type="term" value="C:nucleus"/>
    <property type="evidence" value="ECO:0007669"/>
    <property type="project" value="UniProtKB-SubCell"/>
</dbReference>
<protein>
    <recommendedName>
        <fullName evidence="1">Protein FAR1-RELATED SEQUENCE</fullName>
    </recommendedName>
</protein>
<feature type="domain" description="MULE transposase" evidence="2">
    <location>
        <begin position="3"/>
        <end position="43"/>
    </location>
</feature>
<keyword evidence="1" id="KW-0539">Nucleus</keyword>
<comment type="similarity">
    <text evidence="1">Belongs to the FHY3/FAR1 family.</text>
</comment>
<comment type="caution">
    <text evidence="3">The sequence shown here is derived from an EMBL/GenBank/DDBJ whole genome shotgun (WGS) entry which is preliminary data.</text>
</comment>
<keyword evidence="1" id="KW-0479">Metal-binding</keyword>
<accession>A0AAW1H2U8</accession>
<dbReference type="EMBL" id="JBDFQZ010000012">
    <property type="protein sequence ID" value="KAK9671525.1"/>
    <property type="molecule type" value="Genomic_DNA"/>
</dbReference>
<sequence>MDAMGGKEPQLIITDQDPAITNAVPTVFKTARHRFCMWHIMNKVADKIDIITRKETDFLSRLNGVVWNQDLEPTEFEEKWNEVITEFGLDDNRWLSTMFDIKEYWISAYFRDMNMGNIMRTTQRSESENSFFKKFENHYGTLVEFWLRYESAMDQQRHTHKCLEIESNNSVPKTITPLSMESHALTVYTHEVFKEIRYNQNTTFEITAIEDSQQSKTFAVQYNALTSDVIFNCKLFERRGIICRHIFWVFSNKLLKTIPEKYILMRWSKNALRGPIYDLHGNIIENYETAMCLSWKCRRFGLSFITSSLWWLRKRQMF</sequence>
<dbReference type="GO" id="GO:0006355">
    <property type="term" value="P:regulation of DNA-templated transcription"/>
    <property type="evidence" value="ECO:0007669"/>
    <property type="project" value="UniProtKB-UniRule"/>
</dbReference>
<dbReference type="PANTHER" id="PTHR31669">
    <property type="entry name" value="PROTEIN FAR1-RELATED SEQUENCE 10-RELATED"/>
    <property type="match status" value="1"/>
</dbReference>
<evidence type="ECO:0000256" key="1">
    <source>
        <dbReference type="RuleBase" id="RU367018"/>
    </source>
</evidence>
<dbReference type="InterPro" id="IPR018289">
    <property type="entry name" value="MULE_transposase_dom"/>
</dbReference>
<reference evidence="3" key="1">
    <citation type="submission" date="2024-03" db="EMBL/GenBank/DDBJ databases">
        <title>WGS assembly of Saponaria officinalis var. Norfolk2.</title>
        <authorList>
            <person name="Jenkins J."/>
            <person name="Shu S."/>
            <person name="Grimwood J."/>
            <person name="Barry K."/>
            <person name="Goodstein D."/>
            <person name="Schmutz J."/>
            <person name="Leebens-Mack J."/>
            <person name="Osbourn A."/>
        </authorList>
    </citation>
    <scope>NUCLEOTIDE SEQUENCE [LARGE SCALE GENOMIC DNA]</scope>
    <source>
        <strain evidence="3">JIC</strain>
    </source>
</reference>
<dbReference type="AlphaFoldDB" id="A0AAW1H2U8"/>
<dbReference type="Proteomes" id="UP001443914">
    <property type="component" value="Unassembled WGS sequence"/>
</dbReference>
<comment type="function">
    <text evidence="1">Putative transcription activator involved in regulating light control of development.</text>
</comment>
<evidence type="ECO:0000313" key="4">
    <source>
        <dbReference type="Proteomes" id="UP001443914"/>
    </source>
</evidence>
<organism evidence="3 4">
    <name type="scientific">Saponaria officinalis</name>
    <name type="common">Common soapwort</name>
    <name type="synonym">Lychnis saponaria</name>
    <dbReference type="NCBI Taxonomy" id="3572"/>
    <lineage>
        <taxon>Eukaryota</taxon>
        <taxon>Viridiplantae</taxon>
        <taxon>Streptophyta</taxon>
        <taxon>Embryophyta</taxon>
        <taxon>Tracheophyta</taxon>
        <taxon>Spermatophyta</taxon>
        <taxon>Magnoliopsida</taxon>
        <taxon>eudicotyledons</taxon>
        <taxon>Gunneridae</taxon>
        <taxon>Pentapetalae</taxon>
        <taxon>Caryophyllales</taxon>
        <taxon>Caryophyllaceae</taxon>
        <taxon>Caryophylleae</taxon>
        <taxon>Saponaria</taxon>
    </lineage>
</organism>
<evidence type="ECO:0000259" key="2">
    <source>
        <dbReference type="Pfam" id="PF10551"/>
    </source>
</evidence>
<keyword evidence="1" id="KW-0863">Zinc-finger</keyword>
<dbReference type="InterPro" id="IPR031052">
    <property type="entry name" value="FHY3/FAR1"/>
</dbReference>
<dbReference type="PANTHER" id="PTHR31669:SF306">
    <property type="entry name" value="PROTEIN FAR1-RELATED SEQUENCE"/>
    <property type="match status" value="1"/>
</dbReference>
<evidence type="ECO:0000313" key="3">
    <source>
        <dbReference type="EMBL" id="KAK9671525.1"/>
    </source>
</evidence>
<name>A0AAW1H2U8_SAPOF</name>
<keyword evidence="1" id="KW-0862">Zinc</keyword>
<proteinExistence type="inferred from homology"/>
<keyword evidence="4" id="KW-1185">Reference proteome</keyword>
<dbReference type="GO" id="GO:0008270">
    <property type="term" value="F:zinc ion binding"/>
    <property type="evidence" value="ECO:0007669"/>
    <property type="project" value="UniProtKB-UniRule"/>
</dbReference>
<dbReference type="Pfam" id="PF10551">
    <property type="entry name" value="MULE"/>
    <property type="match status" value="1"/>
</dbReference>